<dbReference type="PANTHER" id="PTHR48097:SF9">
    <property type="entry name" value="L-THREONINE ALDOLASE"/>
    <property type="match status" value="1"/>
</dbReference>
<evidence type="ECO:0000259" key="7">
    <source>
        <dbReference type="Pfam" id="PF01212"/>
    </source>
</evidence>
<evidence type="ECO:0000313" key="8">
    <source>
        <dbReference type="Proteomes" id="UP000095280"/>
    </source>
</evidence>
<dbReference type="InterPro" id="IPR018609">
    <property type="entry name" value="Bud13"/>
</dbReference>
<feature type="region of interest" description="Disordered" evidence="5">
    <location>
        <begin position="1470"/>
        <end position="1498"/>
    </location>
</feature>
<dbReference type="Pfam" id="PF09736">
    <property type="entry name" value="Bud13"/>
    <property type="match status" value="1"/>
</dbReference>
<evidence type="ECO:0000256" key="1">
    <source>
        <dbReference type="ARBA" id="ARBA00001933"/>
    </source>
</evidence>
<keyword evidence="8" id="KW-1185">Reference proteome</keyword>
<feature type="region of interest" description="Disordered" evidence="5">
    <location>
        <begin position="923"/>
        <end position="949"/>
    </location>
</feature>
<feature type="domain" description="Aromatic amino acid beta-eliminating lyase/threonine aldolase" evidence="7">
    <location>
        <begin position="63"/>
        <end position="337"/>
    </location>
</feature>
<sequence length="1683" mass="185353">MLKAVAAVTFFSQTITHLNAPSVTPACLISIAKRLLSYQYNSGEKQKHRQTSISDDAGARIVDFRSDVLSKPTPGMMKAMIESVSYGDDVFGENTTVMELESRVAKMLGQEAGLFVTSGTMGNLLPVMSHCRERGSEVILGDLCHIHLYEQGSLASFAGAHHRAVSTNPDGTLCLEQCRRLIRTNAEDPHYPITRALCLENTHGLAGGKVLPVAYFAEARELCNRYGMKLHVDGARLINAAVALGIDPIEYGRYVSSVTICFSKGLGAPVGSCIASDADTISYCRRIRKALGGAARQPGLLAAAASYSLDVAKDTLSADHANAQLIYSGVSQVNLPDWLVFEKPQTNVMQIKLTKDAPISIDQLQTIIEEPTDSCKIRLRAPAVSETIIRLLTHNDLTRQDCLLAVEKLKYALQNVMSALTPRMSGAIVCLLVLIVGVPVLEAVAVSTGASVMEEESLSTDRWSSDGYNRELEWRRFAIHSSLNAGSPASSVNVRTGSAITNSWCTAGLIPSPSVAVSGRLLSDWVRSGRDSSNGLCLSFSYRIDYGPERRKSDVDDTAAVLALLRRSSGGSGFGSSSQSCNWFNDIGYNTEAHWKLASIADSDGSAATAATYRTSYCAVVTGGATSAQLVSARFVSLFIASSSVSEGCMQFSYQLVDRQTTLEQLSCHAGGHCSWRDDFDNKGAHWVSALDAASDASSLGSGRSHLCLVQSGPQPHSLVTGRFESHWIAATKSDNEQQLSPSVCLTFSYLTAPREVSLSLLKRNWGSCTQKVRKEMGADFKSVVCDNRVVWSSDAALYSASTRTWSSGVPREQKCSSTVGQGFKSLLCHNEVVWRSVTSIEAEQRQLIFEGTIPANNPNARICVDNITAYHRPCHQIAASAYEASMRRWLEPMVFIFIGALAFALIIAVSIFAIRVNRRRSKKLSPGSSEDGSASPQRPNRQQHHRRQQEAMLLHAERLADGPASGSAAVGAVPIGHGHGPRRPAPPVPAEQPSLDELLSNGHRAAASATAPAAAAGHNDPPPRYEEAMGLVASAAAGSSSASDQLPPPHPPRLNRRNGVKRKHVSMSAETAGGSSGGGSNNLTEYLKRYTEPLPKKKKRRVDKGGVSSDDGSKKRVKRRDKRLKPVIIGEDFEDEVDEEEEAAIALAKQQLAESAAGLIFLYHAKETEKMVVSFRSTDSKNPIATCRHHVEGKGHKILTCHHRARHKDQKITTCRHHGEHKDVEMMTCLHHVEGKDLETQTCRHHAEDKDLEMMTCRLLAVAKNLKIMTYRHLVEVDLKMTTYRHQDEDKNVKITIYRHQDEDKGVKMTIYRPQDEDKGVKMTTCPHLVKVDLKMTTCLHQDEDKGVKMTTCPHLVKVDLKMTTCLHQDEDKGVKMTTCPHLVKVDLKMTTCLHQDEDKGVKMTIYRHQDEDKDLKLTNCRHREGDHSRTLILRRPDVETQVPTKQKALSTKTAVATPKRTLYRLRYATAIRRKKQPDPRKSKKAAEKPEPTPEELAKAEELKAQYARWGSGLAQAAEREQRAVEAQIESAKPLARSRDDADLDSMLRGQLRVDDPMAEFLRDSERRRAEKAAKKAAKKALKKKNKKEKERKKIKREPGEKLGRLSRSASSASPSPSPPPPPKQRPRYDGPPGPPNRFGIEPGYRWDGVDRSTGFEKRYFESINQRKALSQEAYKWSTEDM</sequence>
<keyword evidence="4" id="KW-0456">Lyase</keyword>
<name>A0A1I8J1G4_9PLAT</name>
<dbReference type="InterPro" id="IPR015424">
    <property type="entry name" value="PyrdxlP-dep_Trfase"/>
</dbReference>
<feature type="compositionally biased region" description="Basic and acidic residues" evidence="5">
    <location>
        <begin position="1087"/>
        <end position="1096"/>
    </location>
</feature>
<feature type="compositionally biased region" description="Basic residues" evidence="5">
    <location>
        <begin position="1576"/>
        <end position="1597"/>
    </location>
</feature>
<evidence type="ECO:0000256" key="6">
    <source>
        <dbReference type="SAM" id="Phobius"/>
    </source>
</evidence>
<dbReference type="Proteomes" id="UP000095280">
    <property type="component" value="Unplaced"/>
</dbReference>
<feature type="compositionally biased region" description="Low complexity" evidence="5">
    <location>
        <begin position="1006"/>
        <end position="1017"/>
    </location>
</feature>
<dbReference type="Pfam" id="PF01212">
    <property type="entry name" value="Beta_elim_lyase"/>
    <property type="match status" value="1"/>
</dbReference>
<dbReference type="PANTHER" id="PTHR48097">
    <property type="entry name" value="L-THREONINE ALDOLASE-RELATED"/>
    <property type="match status" value="1"/>
</dbReference>
<keyword evidence="6" id="KW-1133">Transmembrane helix</keyword>
<feature type="compositionally biased region" description="Pro residues" evidence="5">
    <location>
        <begin position="1617"/>
        <end position="1637"/>
    </location>
</feature>
<keyword evidence="6" id="KW-0812">Transmembrane</keyword>
<evidence type="ECO:0000256" key="3">
    <source>
        <dbReference type="ARBA" id="ARBA00022898"/>
    </source>
</evidence>
<dbReference type="FunFam" id="3.40.640.10:FF:000030">
    <property type="entry name" value="Low-specificity L-threonine aldolase"/>
    <property type="match status" value="1"/>
</dbReference>
<feature type="compositionally biased region" description="Low complexity" evidence="5">
    <location>
        <begin position="1034"/>
        <end position="1044"/>
    </location>
</feature>
<keyword evidence="6" id="KW-0472">Membrane</keyword>
<evidence type="ECO:0000256" key="5">
    <source>
        <dbReference type="SAM" id="MobiDB-lite"/>
    </source>
</evidence>
<protein>
    <submittedName>
        <fullName evidence="9">BUD13 homolog</fullName>
    </submittedName>
</protein>
<feature type="compositionally biased region" description="Basic and acidic residues" evidence="5">
    <location>
        <begin position="1478"/>
        <end position="1498"/>
    </location>
</feature>
<reference evidence="9" key="1">
    <citation type="submission" date="2016-11" db="UniProtKB">
        <authorList>
            <consortium name="WormBaseParasite"/>
        </authorList>
    </citation>
    <scope>IDENTIFICATION</scope>
</reference>
<dbReference type="SUPFAM" id="SSF53383">
    <property type="entry name" value="PLP-dependent transferases"/>
    <property type="match status" value="1"/>
</dbReference>
<keyword evidence="3" id="KW-0663">Pyridoxal phosphate</keyword>
<evidence type="ECO:0000313" key="9">
    <source>
        <dbReference type="WBParaSite" id="maker-uti_cns_0045438-snap-gene-1.24-mRNA-1"/>
    </source>
</evidence>
<dbReference type="InterPro" id="IPR015422">
    <property type="entry name" value="PyrdxlP-dep_Trfase_small"/>
</dbReference>
<feature type="transmembrane region" description="Helical" evidence="6">
    <location>
        <begin position="424"/>
        <end position="446"/>
    </location>
</feature>
<comment type="cofactor">
    <cofactor evidence="1">
        <name>pyridoxal 5'-phosphate</name>
        <dbReference type="ChEBI" id="CHEBI:597326"/>
    </cofactor>
</comment>
<dbReference type="GO" id="GO:0006567">
    <property type="term" value="P:L-threonine catabolic process"/>
    <property type="evidence" value="ECO:0007669"/>
    <property type="project" value="TreeGrafter"/>
</dbReference>
<organism evidence="8 9">
    <name type="scientific">Macrostomum lignano</name>
    <dbReference type="NCBI Taxonomy" id="282301"/>
    <lineage>
        <taxon>Eukaryota</taxon>
        <taxon>Metazoa</taxon>
        <taxon>Spiralia</taxon>
        <taxon>Lophotrochozoa</taxon>
        <taxon>Platyhelminthes</taxon>
        <taxon>Rhabditophora</taxon>
        <taxon>Macrostomorpha</taxon>
        <taxon>Macrostomida</taxon>
        <taxon>Macrostomidae</taxon>
        <taxon>Macrostomum</taxon>
    </lineage>
</organism>
<dbReference type="GO" id="GO:0008732">
    <property type="term" value="F:L-allo-threonine aldolase activity"/>
    <property type="evidence" value="ECO:0007669"/>
    <property type="project" value="TreeGrafter"/>
</dbReference>
<evidence type="ECO:0000256" key="2">
    <source>
        <dbReference type="ARBA" id="ARBA00006966"/>
    </source>
</evidence>
<dbReference type="InterPro" id="IPR001597">
    <property type="entry name" value="ArAA_b-elim_lyase/Thr_aldolase"/>
</dbReference>
<proteinExistence type="inferred from homology"/>
<accession>A0A1I8J1G4</accession>
<feature type="compositionally biased region" description="Low complexity" evidence="5">
    <location>
        <begin position="964"/>
        <end position="977"/>
    </location>
</feature>
<feature type="region of interest" description="Disordered" evidence="5">
    <location>
        <begin position="1513"/>
        <end position="1649"/>
    </location>
</feature>
<feature type="compositionally biased region" description="Basic residues" evidence="5">
    <location>
        <begin position="1054"/>
        <end position="1066"/>
    </location>
</feature>
<dbReference type="WBParaSite" id="maker-uti_cns_0045438-snap-gene-1.24-mRNA-1">
    <property type="protein sequence ID" value="maker-uti_cns_0045438-snap-gene-1.24-mRNA-1"/>
    <property type="gene ID" value="maker-uti_cns_0045438-snap-gene-1.24"/>
</dbReference>
<dbReference type="GO" id="GO:0005829">
    <property type="term" value="C:cytosol"/>
    <property type="evidence" value="ECO:0007669"/>
    <property type="project" value="TreeGrafter"/>
</dbReference>
<dbReference type="InterPro" id="IPR023603">
    <property type="entry name" value="Low_specificity_L-TA-like"/>
</dbReference>
<dbReference type="NCBIfam" id="NF041359">
    <property type="entry name" value="GntG_guanitoxin"/>
    <property type="match status" value="1"/>
</dbReference>
<feature type="transmembrane region" description="Helical" evidence="6">
    <location>
        <begin position="895"/>
        <end position="915"/>
    </location>
</feature>
<comment type="similarity">
    <text evidence="2">Belongs to the threonine aldolase family.</text>
</comment>
<dbReference type="InterPro" id="IPR015421">
    <property type="entry name" value="PyrdxlP-dep_Trfase_major"/>
</dbReference>
<dbReference type="Gene3D" id="3.40.640.10">
    <property type="entry name" value="Type I PLP-dependent aspartate aminotransferase-like (Major domain)"/>
    <property type="match status" value="1"/>
</dbReference>
<feature type="compositionally biased region" description="Polar residues" evidence="5">
    <location>
        <begin position="927"/>
        <end position="936"/>
    </location>
</feature>
<feature type="compositionally biased region" description="Basic and acidic residues" evidence="5">
    <location>
        <begin position="1553"/>
        <end position="1575"/>
    </location>
</feature>
<feature type="region of interest" description="Disordered" evidence="5">
    <location>
        <begin position="964"/>
        <end position="1121"/>
    </location>
</feature>
<dbReference type="GO" id="GO:0006545">
    <property type="term" value="P:glycine biosynthetic process"/>
    <property type="evidence" value="ECO:0007669"/>
    <property type="project" value="TreeGrafter"/>
</dbReference>
<evidence type="ECO:0000256" key="4">
    <source>
        <dbReference type="ARBA" id="ARBA00023239"/>
    </source>
</evidence>
<dbReference type="Gene3D" id="3.90.1150.10">
    <property type="entry name" value="Aspartate Aminotransferase, domain 1"/>
    <property type="match status" value="1"/>
</dbReference>